<dbReference type="PROSITE" id="PS00232">
    <property type="entry name" value="CADHERIN_1"/>
    <property type="match status" value="4"/>
</dbReference>
<dbReference type="GO" id="GO:0016339">
    <property type="term" value="P:calcium-dependent cell-cell adhesion via plasma membrane cell adhesion molecules"/>
    <property type="evidence" value="ECO:0007669"/>
    <property type="project" value="TreeGrafter"/>
</dbReference>
<accession>A0AAD9N0V5</accession>
<dbReference type="InterPro" id="IPR039808">
    <property type="entry name" value="Cadherin"/>
</dbReference>
<sequence length="1063" mass="118278">MMACLVLCWYCLYSVMATLYTTAVADIKLKYNTKEQQPIKSVITILKNEAAVAGQFTEEQLRQISFHFLDPTKLDAAQRYFSVEEWTGVVEFVQVLDRDDPDMCRQSETCVITLDIAINPAKWFTIIHLEISVIDKNDNAPVFPQEKITISVTESVSPGVLFPVVPASDPDSPSNGIVEYDLIAPESFHLEQKWSDDGSVDLHLALSSGLDREQTDRYTLIVVAKDGGTPSKSGSVVIDLIVNDENDNSPEFEKSIYTVQIWENRDPEGPLLTVRAQDKDYGDNGLVFYSFSKLSSAQFGSLFTIGRESGEIRLVSGLDYEERNFISLTVIARDQGIGSQPAYATVQISVLDQNDHEPSIKLETSDPGTNSIISLKEHSPPDTFVVHVSVRDLDAGDAGKVDCIIDDELHFHLQKLYEKEYNIITVTDIDHEITKEYHLRLECYDYGEPSLTATVTVPVLVTDINDHGPIFEESHYVVTVDENSGRHASVIRVVAHDSDSGENGRIVYMLDEDADDEFDIDPSTGLITSVMNLDHEKMPFFQFHVTALDNGENRKSATTLVSITIGNVDDEPPMFEQKKYIFSIAEGLPARSEVDRVKATDKDGTPYDKFTYFLNDSQSELSMFEIDPKTGIIVTKMPLDRETREVYHLMVVAQSERIPRRSDTAQVDIHVTDINDNQPMIIFPKYGNETILLSNAVPSGYVVTTIEADDPDFGDNAELSYSISQGNENGDFTIKRDTGDIMVNKPLVDYDNVLFKLIIMVQDGGPSKKISVQTLNILVSARNFTAGTSGATLGRNLTTSPSYIPIIIGVVAGCVLIALILIIVIVMMKRRRQKRSPRECNQFWAEKEIAEKGKEADIPLAVTTGVDNKLTLADLTFNVRSDLLKQPQLMSKDDSDSGCADVSHTESQGSNDDPDGFPPRLLLDGSIGTFSHSPPQRMDSFSSWLHSENYNLNQKGNMYRVSELSEEHPEGSPSSTLLNARKTVRFSEPRRPPAMDAGYTNQPSLLQPPPDFSNVAGYYGTYPDDIYDDLRKSTTHDDSDGSILMIPGRLPVMKFKPEDGSLV</sequence>
<evidence type="ECO:0000256" key="14">
    <source>
        <dbReference type="SAM" id="SignalP"/>
    </source>
</evidence>
<dbReference type="GO" id="GO:0016477">
    <property type="term" value="P:cell migration"/>
    <property type="evidence" value="ECO:0007669"/>
    <property type="project" value="TreeGrafter"/>
</dbReference>
<dbReference type="FunFam" id="2.60.40.60:FF:000002">
    <property type="entry name" value="Protocadherin alpha 2"/>
    <property type="match status" value="1"/>
</dbReference>
<keyword evidence="17" id="KW-1185">Reference proteome</keyword>
<feature type="domain" description="Cadherin" evidence="15">
    <location>
        <begin position="253"/>
        <end position="360"/>
    </location>
</feature>
<evidence type="ECO:0000256" key="5">
    <source>
        <dbReference type="ARBA" id="ARBA00022737"/>
    </source>
</evidence>
<feature type="domain" description="Cadherin" evidence="15">
    <location>
        <begin position="144"/>
        <end position="252"/>
    </location>
</feature>
<dbReference type="FunFam" id="2.60.40.60:FF:000004">
    <property type="entry name" value="Protocadherin 1 gamma 2"/>
    <property type="match status" value="1"/>
</dbReference>
<evidence type="ECO:0000256" key="13">
    <source>
        <dbReference type="SAM" id="Phobius"/>
    </source>
</evidence>
<evidence type="ECO:0000256" key="12">
    <source>
        <dbReference type="SAM" id="MobiDB-lite"/>
    </source>
</evidence>
<evidence type="ECO:0000256" key="4">
    <source>
        <dbReference type="ARBA" id="ARBA00022729"/>
    </source>
</evidence>
<feature type="region of interest" description="Disordered" evidence="12">
    <location>
        <begin position="888"/>
        <end position="934"/>
    </location>
</feature>
<dbReference type="GO" id="GO:0000902">
    <property type="term" value="P:cell morphogenesis"/>
    <property type="evidence" value="ECO:0007669"/>
    <property type="project" value="TreeGrafter"/>
</dbReference>
<evidence type="ECO:0000256" key="8">
    <source>
        <dbReference type="ARBA" id="ARBA00022989"/>
    </source>
</evidence>
<dbReference type="GO" id="GO:0045296">
    <property type="term" value="F:cadherin binding"/>
    <property type="evidence" value="ECO:0007669"/>
    <property type="project" value="TreeGrafter"/>
</dbReference>
<dbReference type="FunFam" id="2.60.40.60:FF:000007">
    <property type="entry name" value="Protocadherin alpha 2"/>
    <property type="match status" value="1"/>
</dbReference>
<dbReference type="PANTHER" id="PTHR24027">
    <property type="entry name" value="CADHERIN-23"/>
    <property type="match status" value="1"/>
</dbReference>
<dbReference type="AlphaFoldDB" id="A0AAD9N0V5"/>
<name>A0AAD9N0V5_9ANNE</name>
<evidence type="ECO:0000313" key="17">
    <source>
        <dbReference type="Proteomes" id="UP001208570"/>
    </source>
</evidence>
<dbReference type="PROSITE" id="PS50268">
    <property type="entry name" value="CADHERIN_2"/>
    <property type="match status" value="7"/>
</dbReference>
<comment type="subcellular location">
    <subcellularLocation>
        <location evidence="1">Cell membrane</location>
        <topology evidence="1">Single-pass type I membrane protein</topology>
    </subcellularLocation>
</comment>
<evidence type="ECO:0000256" key="7">
    <source>
        <dbReference type="ARBA" id="ARBA00022889"/>
    </source>
</evidence>
<reference evidence="16" key="1">
    <citation type="journal article" date="2023" name="Mol. Biol. Evol.">
        <title>Third-Generation Sequencing Reveals the Adaptive Role of the Epigenome in Three Deep-Sea Polychaetes.</title>
        <authorList>
            <person name="Perez M."/>
            <person name="Aroh O."/>
            <person name="Sun Y."/>
            <person name="Lan Y."/>
            <person name="Juniper S.K."/>
            <person name="Young C.R."/>
            <person name="Angers B."/>
            <person name="Qian P.Y."/>
        </authorList>
    </citation>
    <scope>NUCLEOTIDE SEQUENCE</scope>
    <source>
        <strain evidence="16">P08H-3</strain>
    </source>
</reference>
<evidence type="ECO:0000313" key="16">
    <source>
        <dbReference type="EMBL" id="KAK2152620.1"/>
    </source>
</evidence>
<dbReference type="GO" id="GO:0005912">
    <property type="term" value="C:adherens junction"/>
    <property type="evidence" value="ECO:0007669"/>
    <property type="project" value="TreeGrafter"/>
</dbReference>
<protein>
    <recommendedName>
        <fullName evidence="15">Cadherin domain-containing protein</fullName>
    </recommendedName>
</protein>
<dbReference type="Proteomes" id="UP001208570">
    <property type="component" value="Unassembled WGS sequence"/>
</dbReference>
<dbReference type="InterPro" id="IPR002126">
    <property type="entry name" value="Cadherin-like_dom"/>
</dbReference>
<feature type="domain" description="Cadherin" evidence="15">
    <location>
        <begin position="472"/>
        <end position="575"/>
    </location>
</feature>
<dbReference type="SUPFAM" id="SSF49313">
    <property type="entry name" value="Cadherin-like"/>
    <property type="match status" value="6"/>
</dbReference>
<dbReference type="GO" id="GO:0005509">
    <property type="term" value="F:calcium ion binding"/>
    <property type="evidence" value="ECO:0007669"/>
    <property type="project" value="UniProtKB-UniRule"/>
</dbReference>
<evidence type="ECO:0000256" key="6">
    <source>
        <dbReference type="ARBA" id="ARBA00022837"/>
    </source>
</evidence>
<feature type="domain" description="Cadherin" evidence="15">
    <location>
        <begin position="693"/>
        <end position="803"/>
    </location>
</feature>
<organism evidence="16 17">
    <name type="scientific">Paralvinella palmiformis</name>
    <dbReference type="NCBI Taxonomy" id="53620"/>
    <lineage>
        <taxon>Eukaryota</taxon>
        <taxon>Metazoa</taxon>
        <taxon>Spiralia</taxon>
        <taxon>Lophotrochozoa</taxon>
        <taxon>Annelida</taxon>
        <taxon>Polychaeta</taxon>
        <taxon>Sedentaria</taxon>
        <taxon>Canalipalpata</taxon>
        <taxon>Terebellida</taxon>
        <taxon>Terebelliformia</taxon>
        <taxon>Alvinellidae</taxon>
        <taxon>Paralvinella</taxon>
    </lineage>
</organism>
<dbReference type="PANTHER" id="PTHR24027:SF422">
    <property type="entry name" value="CADHERIN DOMAIN-CONTAINING PROTEIN"/>
    <property type="match status" value="1"/>
</dbReference>
<gene>
    <name evidence="16" type="ORF">LSH36_324g00043</name>
</gene>
<dbReference type="GO" id="GO:0007156">
    <property type="term" value="P:homophilic cell adhesion via plasma membrane adhesion molecules"/>
    <property type="evidence" value="ECO:0007669"/>
    <property type="project" value="InterPro"/>
</dbReference>
<dbReference type="InterPro" id="IPR020894">
    <property type="entry name" value="Cadherin_CS"/>
</dbReference>
<keyword evidence="3 13" id="KW-0812">Transmembrane</keyword>
<dbReference type="GO" id="GO:0007043">
    <property type="term" value="P:cell-cell junction assembly"/>
    <property type="evidence" value="ECO:0007669"/>
    <property type="project" value="TreeGrafter"/>
</dbReference>
<dbReference type="Gene3D" id="2.60.40.60">
    <property type="entry name" value="Cadherins"/>
    <property type="match status" value="7"/>
</dbReference>
<feature type="transmembrane region" description="Helical" evidence="13">
    <location>
        <begin position="803"/>
        <end position="828"/>
    </location>
</feature>
<feature type="domain" description="Cadherin" evidence="15">
    <location>
        <begin position="576"/>
        <end position="681"/>
    </location>
</feature>
<proteinExistence type="predicted"/>
<keyword evidence="2" id="KW-1003">Cell membrane</keyword>
<feature type="domain" description="Cadherin" evidence="15">
    <location>
        <begin position="367"/>
        <end position="471"/>
    </location>
</feature>
<evidence type="ECO:0000259" key="15">
    <source>
        <dbReference type="PROSITE" id="PS50268"/>
    </source>
</evidence>
<dbReference type="GO" id="GO:0016342">
    <property type="term" value="C:catenin complex"/>
    <property type="evidence" value="ECO:0007669"/>
    <property type="project" value="TreeGrafter"/>
</dbReference>
<comment type="caution">
    <text evidence="16">The sequence shown here is derived from an EMBL/GenBank/DDBJ whole genome shotgun (WGS) entry which is preliminary data.</text>
</comment>
<dbReference type="PRINTS" id="PR00205">
    <property type="entry name" value="CADHERIN"/>
</dbReference>
<feature type="signal peptide" evidence="14">
    <location>
        <begin position="1"/>
        <end position="17"/>
    </location>
</feature>
<evidence type="ECO:0000256" key="3">
    <source>
        <dbReference type="ARBA" id="ARBA00022692"/>
    </source>
</evidence>
<keyword evidence="6 11" id="KW-0106">Calcium</keyword>
<dbReference type="FunFam" id="2.60.40.60:FF:000020">
    <property type="entry name" value="Dachsous cadherin-related 1b"/>
    <property type="match status" value="2"/>
</dbReference>
<dbReference type="EMBL" id="JAODUP010000323">
    <property type="protein sequence ID" value="KAK2152620.1"/>
    <property type="molecule type" value="Genomic_DNA"/>
</dbReference>
<evidence type="ECO:0000256" key="11">
    <source>
        <dbReference type="PROSITE-ProRule" id="PRU00043"/>
    </source>
</evidence>
<dbReference type="SMART" id="SM00112">
    <property type="entry name" value="CA"/>
    <property type="match status" value="7"/>
</dbReference>
<dbReference type="GO" id="GO:0034332">
    <property type="term" value="P:adherens junction organization"/>
    <property type="evidence" value="ECO:0007669"/>
    <property type="project" value="TreeGrafter"/>
</dbReference>
<evidence type="ECO:0000256" key="9">
    <source>
        <dbReference type="ARBA" id="ARBA00023136"/>
    </source>
</evidence>
<keyword evidence="7" id="KW-0130">Cell adhesion</keyword>
<evidence type="ECO:0000256" key="10">
    <source>
        <dbReference type="ARBA" id="ARBA00023180"/>
    </source>
</evidence>
<keyword evidence="10" id="KW-0325">Glycoprotein</keyword>
<keyword evidence="9 13" id="KW-0472">Membrane</keyword>
<dbReference type="GO" id="GO:0008013">
    <property type="term" value="F:beta-catenin binding"/>
    <property type="evidence" value="ECO:0007669"/>
    <property type="project" value="TreeGrafter"/>
</dbReference>
<dbReference type="CDD" id="cd11304">
    <property type="entry name" value="Cadherin_repeat"/>
    <property type="match status" value="6"/>
</dbReference>
<feature type="domain" description="Cadherin" evidence="15">
    <location>
        <begin position="63"/>
        <end position="143"/>
    </location>
</feature>
<feature type="chain" id="PRO_5041972731" description="Cadherin domain-containing protein" evidence="14">
    <location>
        <begin position="18"/>
        <end position="1063"/>
    </location>
</feature>
<dbReference type="InterPro" id="IPR015919">
    <property type="entry name" value="Cadherin-like_sf"/>
</dbReference>
<evidence type="ECO:0000256" key="1">
    <source>
        <dbReference type="ARBA" id="ARBA00004251"/>
    </source>
</evidence>
<keyword evidence="4 14" id="KW-0732">Signal</keyword>
<dbReference type="Pfam" id="PF00028">
    <property type="entry name" value="Cadherin"/>
    <property type="match status" value="6"/>
</dbReference>
<evidence type="ECO:0000256" key="2">
    <source>
        <dbReference type="ARBA" id="ARBA00022475"/>
    </source>
</evidence>
<keyword evidence="5" id="KW-0677">Repeat</keyword>
<keyword evidence="8 13" id="KW-1133">Transmembrane helix</keyword>
<dbReference type="GO" id="GO:0044331">
    <property type="term" value="P:cell-cell adhesion mediated by cadherin"/>
    <property type="evidence" value="ECO:0007669"/>
    <property type="project" value="TreeGrafter"/>
</dbReference>